<proteinExistence type="inferred from homology"/>
<dbReference type="Pfam" id="PF03544">
    <property type="entry name" value="TonB_C"/>
    <property type="match status" value="1"/>
</dbReference>
<dbReference type="GO" id="GO:0031992">
    <property type="term" value="F:energy transducer activity"/>
    <property type="evidence" value="ECO:0007669"/>
    <property type="project" value="TreeGrafter"/>
</dbReference>
<dbReference type="STRING" id="28092.WM40_10950"/>
<evidence type="ECO:0000313" key="12">
    <source>
        <dbReference type="EMBL" id="KKB63608.1"/>
    </source>
</evidence>
<keyword evidence="4" id="KW-1003">Cell membrane</keyword>
<dbReference type="PANTHER" id="PTHR33446">
    <property type="entry name" value="PROTEIN TONB-RELATED"/>
    <property type="match status" value="1"/>
</dbReference>
<evidence type="ECO:0000256" key="6">
    <source>
        <dbReference type="ARBA" id="ARBA00022692"/>
    </source>
</evidence>
<keyword evidence="6" id="KW-0812">Transmembrane</keyword>
<name>A0A0F5K0K2_9BURK</name>
<feature type="region of interest" description="Disordered" evidence="10">
    <location>
        <begin position="36"/>
        <end position="114"/>
    </location>
</feature>
<evidence type="ECO:0000256" key="2">
    <source>
        <dbReference type="ARBA" id="ARBA00006555"/>
    </source>
</evidence>
<dbReference type="Gene3D" id="3.30.1150.10">
    <property type="match status" value="1"/>
</dbReference>
<dbReference type="PATRIC" id="fig|28092.6.peg.2579"/>
<comment type="caution">
    <text evidence="12">The sequence shown here is derived from an EMBL/GenBank/DDBJ whole genome shotgun (WGS) entry which is preliminary data.</text>
</comment>
<evidence type="ECO:0000256" key="9">
    <source>
        <dbReference type="ARBA" id="ARBA00023136"/>
    </source>
</evidence>
<dbReference type="PROSITE" id="PS52015">
    <property type="entry name" value="TONB_CTD"/>
    <property type="match status" value="1"/>
</dbReference>
<organism evidence="12 13">
    <name type="scientific">Robbsia andropogonis</name>
    <dbReference type="NCBI Taxonomy" id="28092"/>
    <lineage>
        <taxon>Bacteria</taxon>
        <taxon>Pseudomonadati</taxon>
        <taxon>Pseudomonadota</taxon>
        <taxon>Betaproteobacteria</taxon>
        <taxon>Burkholderiales</taxon>
        <taxon>Burkholderiaceae</taxon>
        <taxon>Robbsia</taxon>
    </lineage>
</organism>
<evidence type="ECO:0000256" key="8">
    <source>
        <dbReference type="ARBA" id="ARBA00022989"/>
    </source>
</evidence>
<evidence type="ECO:0000256" key="1">
    <source>
        <dbReference type="ARBA" id="ARBA00004383"/>
    </source>
</evidence>
<dbReference type="AlphaFoldDB" id="A0A0F5K0K2"/>
<sequence length="207" mass="21583">MVALHAAIIAAILLNNKPPPIKEVPARIVTATLIAPEPAPVPVARPEPPKAEQKPVVKPPPPKPVMRKPTPHPTSTPTPVAATPPEPAPPPTPATPAPTPPAPAPAPAPAIDPNVPKNVRHLTCAGTRPEYPALSSRRGETGTVVIQFVVDTHGKVESARVKTSSGYDRLDEAARQAALSSPCTPYMEGGTAVKAITERPYSFSLSD</sequence>
<dbReference type="GO" id="GO:0098797">
    <property type="term" value="C:plasma membrane protein complex"/>
    <property type="evidence" value="ECO:0007669"/>
    <property type="project" value="TreeGrafter"/>
</dbReference>
<evidence type="ECO:0000256" key="3">
    <source>
        <dbReference type="ARBA" id="ARBA00022448"/>
    </source>
</evidence>
<dbReference type="PANTHER" id="PTHR33446:SF2">
    <property type="entry name" value="PROTEIN TONB"/>
    <property type="match status" value="1"/>
</dbReference>
<keyword evidence="3" id="KW-0813">Transport</keyword>
<keyword evidence="8" id="KW-1133">Transmembrane helix</keyword>
<accession>A0A0F5K0K2</accession>
<evidence type="ECO:0000256" key="10">
    <source>
        <dbReference type="SAM" id="MobiDB-lite"/>
    </source>
</evidence>
<comment type="subcellular location">
    <subcellularLocation>
        <location evidence="1">Cell inner membrane</location>
        <topology evidence="1">Single-pass membrane protein</topology>
        <orientation evidence="1">Periplasmic side</orientation>
    </subcellularLocation>
</comment>
<feature type="domain" description="TonB C-terminal" evidence="11">
    <location>
        <begin position="116"/>
        <end position="207"/>
    </location>
</feature>
<dbReference type="SUPFAM" id="SSF74653">
    <property type="entry name" value="TolA/TonB C-terminal domain"/>
    <property type="match status" value="1"/>
</dbReference>
<dbReference type="InterPro" id="IPR051045">
    <property type="entry name" value="TonB-dependent_transducer"/>
</dbReference>
<comment type="similarity">
    <text evidence="2">Belongs to the TonB family.</text>
</comment>
<feature type="compositionally biased region" description="Pro residues" evidence="10">
    <location>
        <begin position="37"/>
        <end position="46"/>
    </location>
</feature>
<dbReference type="GO" id="GO:0015031">
    <property type="term" value="P:protein transport"/>
    <property type="evidence" value="ECO:0007669"/>
    <property type="project" value="UniProtKB-KW"/>
</dbReference>
<dbReference type="InterPro" id="IPR006260">
    <property type="entry name" value="TonB/TolA_C"/>
</dbReference>
<evidence type="ECO:0000256" key="7">
    <source>
        <dbReference type="ARBA" id="ARBA00022927"/>
    </source>
</evidence>
<keyword evidence="7" id="KW-0653">Protein transport</keyword>
<dbReference type="NCBIfam" id="TIGR01352">
    <property type="entry name" value="tonB_Cterm"/>
    <property type="match status" value="1"/>
</dbReference>
<evidence type="ECO:0000259" key="11">
    <source>
        <dbReference type="PROSITE" id="PS52015"/>
    </source>
</evidence>
<dbReference type="InterPro" id="IPR037682">
    <property type="entry name" value="TonB_C"/>
</dbReference>
<keyword evidence="13" id="KW-1185">Reference proteome</keyword>
<feature type="compositionally biased region" description="Pro residues" evidence="10">
    <location>
        <begin position="71"/>
        <end position="110"/>
    </location>
</feature>
<evidence type="ECO:0000256" key="4">
    <source>
        <dbReference type="ARBA" id="ARBA00022475"/>
    </source>
</evidence>
<reference evidence="12 13" key="1">
    <citation type="submission" date="2015-03" db="EMBL/GenBank/DDBJ databases">
        <title>Draft Genome Sequence of Burkholderia andropogonis type strain ICMP2807, isolated from Sorghum bicolor.</title>
        <authorList>
            <person name="Lopes-Santos L."/>
            <person name="Castro D.B."/>
            <person name="Ottoboni L.M."/>
            <person name="Park D."/>
            <person name="Weirc B.S."/>
            <person name="Destefano S.A."/>
        </authorList>
    </citation>
    <scope>NUCLEOTIDE SEQUENCE [LARGE SCALE GENOMIC DNA]</scope>
    <source>
        <strain evidence="12 13">ICMP2807</strain>
    </source>
</reference>
<dbReference type="EMBL" id="LAQU01000009">
    <property type="protein sequence ID" value="KKB63608.1"/>
    <property type="molecule type" value="Genomic_DNA"/>
</dbReference>
<keyword evidence="9" id="KW-0472">Membrane</keyword>
<dbReference type="Proteomes" id="UP000033618">
    <property type="component" value="Unassembled WGS sequence"/>
</dbReference>
<keyword evidence="5" id="KW-0997">Cell inner membrane</keyword>
<dbReference type="GO" id="GO:0055085">
    <property type="term" value="P:transmembrane transport"/>
    <property type="evidence" value="ECO:0007669"/>
    <property type="project" value="InterPro"/>
</dbReference>
<evidence type="ECO:0000313" key="13">
    <source>
        <dbReference type="Proteomes" id="UP000033618"/>
    </source>
</evidence>
<gene>
    <name evidence="12" type="ORF">WM40_10950</name>
</gene>
<protein>
    <recommendedName>
        <fullName evidence="11">TonB C-terminal domain-containing protein</fullName>
    </recommendedName>
</protein>
<evidence type="ECO:0000256" key="5">
    <source>
        <dbReference type="ARBA" id="ARBA00022519"/>
    </source>
</evidence>
<dbReference type="PRINTS" id="PR01217">
    <property type="entry name" value="PRICHEXTENSN"/>
</dbReference>